<evidence type="ECO:0000256" key="7">
    <source>
        <dbReference type="ARBA" id="ARBA00022553"/>
    </source>
</evidence>
<protein>
    <recommendedName>
        <fullName evidence="13">CCR4-NOT transcription complex subunit 3</fullName>
    </recommendedName>
    <alternativeName>
        <fullName evidence="14">CCR4-associated factor 3</fullName>
    </alternativeName>
</protein>
<dbReference type="InterPro" id="IPR012270">
    <property type="entry name" value="CCR4-NOT_su3/5"/>
</dbReference>
<dbReference type="InterPro" id="IPR007207">
    <property type="entry name" value="Not_N"/>
</dbReference>
<comment type="similarity">
    <text evidence="3">Belongs to the CNOT2/3/5 family.</text>
</comment>
<evidence type="ECO:0000256" key="10">
    <source>
        <dbReference type="ARBA" id="ARBA00023158"/>
    </source>
</evidence>
<dbReference type="Pfam" id="PF04153">
    <property type="entry name" value="NOT2_3_5_C"/>
    <property type="match status" value="1"/>
</dbReference>
<organism evidence="19 20">
    <name type="scientific">Cyprinus carpio</name>
    <name type="common">Common carp</name>
    <dbReference type="NCBI Taxonomy" id="7962"/>
    <lineage>
        <taxon>Eukaryota</taxon>
        <taxon>Metazoa</taxon>
        <taxon>Chordata</taxon>
        <taxon>Craniata</taxon>
        <taxon>Vertebrata</taxon>
        <taxon>Euteleostomi</taxon>
        <taxon>Actinopterygii</taxon>
        <taxon>Neopterygii</taxon>
        <taxon>Teleostei</taxon>
        <taxon>Ostariophysi</taxon>
        <taxon>Cypriniformes</taxon>
        <taxon>Cyprinidae</taxon>
        <taxon>Cyprininae</taxon>
        <taxon>Cyprinus</taxon>
    </lineage>
</organism>
<evidence type="ECO:0000256" key="2">
    <source>
        <dbReference type="ARBA" id="ARBA00004201"/>
    </source>
</evidence>
<comment type="subunit">
    <text evidence="15">Component of the CCR4-NOT complex; distinct complexes seem to exist that differ in the participation of probably mutually exclusive catalytic subunits. In the complex interacts directly with CNOT2. Interacts with TIP120B and NANOS2. Interacts with EBF1. Interacts in an RNA-independent manner with BICC1 (via KH domains).</text>
</comment>
<dbReference type="InterPro" id="IPR007282">
    <property type="entry name" value="NOT2/3/5_C"/>
</dbReference>
<sequence length="863" mass="91461">MADKRKLQGEIDRCLKKVAEGVEQFEDIWKKLHNAANANQKEKYEADLKKEIKKLQQMERFKVVERETKTKAYSKEGLGLALKVDPAQKEKEEMEQWLTNTIDTLNMQVDQFESEVESLSVQTRKKKGDKEKQDRIEELKRLIERHRYHILMLETILRMLDNDSIQVDAIHKIKDDVEYYIDSSQDPDFEENEFLYDDLDLEEIPATLMATSPQGHNEDEMFLHSRSTPTSTTSSSPIPPSPATGTMEISEDKRGRSTDSEVSQSPVKNGNPSLSSFSSSASSGSSSSSSSLVSMATVVSGCTAVSGGSSLLGSFSSAVQQHAPQSQPQAQVKLSSTSVLSNNTPSPPSHPTLPASTTSSLPSSSTPGPVTSNSQSQASSVSGVEGSRLGLGLGKGGVTVTSSSSGAQMPGLGMAGMSGSLNNMAGLLSGSTPAPYAQAAAGGTAGSVSSGPVGSGSVSSGISVPSAGAGGANTGVTSNGTGTGASVGLLGSSPGHGALTGGILNLVPGQTALQGPAQIPVSHVGTAPGGGTGESGLSGNGSSSVANAGVGTNVVPARPPSGLKQNGATSYSAVVADNTSDSSLSSASQSQNSHSSSSSSSTNQTLDNGPSLLSSITLPPSSPSPSFTDSTPGGGSLLNGPHSYTLNTEAIKAPEPPSSLKAMAERAALGLTLDGEISSLHLPDRAPPGPTTAPQPAVSEVNLPPSLGACPLGPTPLSKEQLYQQAMEEAAWTHMPHPSDSERIRQYLMRNPCPTPPFHHQMPPHHSDSIEFYQRLSTETLFFIFYYLEGTKAQYLSAKALKKQSWRFHTKYMMWFQRHEEPKTITDEFEQGTYIYFDYEKWGQRKKEGFTFEYRYLEDRDLQ</sequence>
<feature type="domain" description="CCR4-Not complex component Not N-terminal" evidence="17">
    <location>
        <begin position="56"/>
        <end position="202"/>
    </location>
</feature>
<evidence type="ECO:0000256" key="15">
    <source>
        <dbReference type="ARBA" id="ARBA00093549"/>
    </source>
</evidence>
<evidence type="ECO:0000256" key="11">
    <source>
        <dbReference type="ARBA" id="ARBA00023163"/>
    </source>
</evidence>
<accession>A0A8C2DEH0</accession>
<evidence type="ECO:0000256" key="5">
    <source>
        <dbReference type="ARBA" id="ARBA00022490"/>
    </source>
</evidence>
<feature type="compositionally biased region" description="Low complexity" evidence="16">
    <location>
        <begin position="576"/>
        <end position="631"/>
    </location>
</feature>
<feature type="compositionally biased region" description="Basic and acidic residues" evidence="16">
    <location>
        <begin position="250"/>
        <end position="259"/>
    </location>
</feature>
<feature type="compositionally biased region" description="Low complexity" evidence="16">
    <location>
        <begin position="352"/>
        <end position="387"/>
    </location>
</feature>
<keyword evidence="6" id="KW-0678">Repressor</keyword>
<feature type="compositionally biased region" description="Polar residues" evidence="16">
    <location>
        <begin position="260"/>
        <end position="272"/>
    </location>
</feature>
<dbReference type="GO" id="GO:0000932">
    <property type="term" value="C:P-body"/>
    <property type="evidence" value="ECO:0007669"/>
    <property type="project" value="UniProtKB-SubCell"/>
</dbReference>
<keyword evidence="10" id="KW-0943">RNA-mediated gene silencing</keyword>
<evidence type="ECO:0000313" key="20">
    <source>
        <dbReference type="Proteomes" id="UP000694701"/>
    </source>
</evidence>
<dbReference type="GO" id="GO:0005634">
    <property type="term" value="C:nucleus"/>
    <property type="evidence" value="ECO:0007669"/>
    <property type="project" value="UniProtKB-SubCell"/>
</dbReference>
<feature type="compositionally biased region" description="Low complexity" evidence="16">
    <location>
        <begin position="225"/>
        <end position="236"/>
    </location>
</feature>
<dbReference type="AlphaFoldDB" id="A0A8C2DEH0"/>
<name>A0A8C2DEH0_CYPCA</name>
<keyword evidence="12" id="KW-0539">Nucleus</keyword>
<dbReference type="GO" id="GO:0006355">
    <property type="term" value="P:regulation of DNA-templated transcription"/>
    <property type="evidence" value="ECO:0007669"/>
    <property type="project" value="InterPro"/>
</dbReference>
<evidence type="ECO:0000259" key="17">
    <source>
        <dbReference type="Pfam" id="PF04065"/>
    </source>
</evidence>
<keyword evidence="9" id="KW-0805">Transcription regulation</keyword>
<dbReference type="GO" id="GO:0005829">
    <property type="term" value="C:cytosol"/>
    <property type="evidence" value="ECO:0007669"/>
    <property type="project" value="UniProtKB-ARBA"/>
</dbReference>
<dbReference type="GO" id="GO:0006417">
    <property type="term" value="P:regulation of translation"/>
    <property type="evidence" value="ECO:0007669"/>
    <property type="project" value="UniProtKB-KW"/>
</dbReference>
<evidence type="ECO:0000256" key="9">
    <source>
        <dbReference type="ARBA" id="ARBA00023015"/>
    </source>
</evidence>
<feature type="compositionally biased region" description="Gly residues" evidence="16">
    <location>
        <begin position="527"/>
        <end position="539"/>
    </location>
</feature>
<dbReference type="InterPro" id="IPR040168">
    <property type="entry name" value="Not2/3/5"/>
</dbReference>
<comment type="subcellular location">
    <subcellularLocation>
        <location evidence="2">Cytoplasm</location>
        <location evidence="2">P-body</location>
    </subcellularLocation>
    <subcellularLocation>
        <location evidence="1">Nucleus</location>
    </subcellularLocation>
</comment>
<evidence type="ECO:0000256" key="8">
    <source>
        <dbReference type="ARBA" id="ARBA00022845"/>
    </source>
</evidence>
<keyword evidence="7" id="KW-0597">Phosphoprotein</keyword>
<dbReference type="Proteomes" id="UP000694701">
    <property type="component" value="Unplaced"/>
</dbReference>
<feature type="region of interest" description="Disordered" evidence="16">
    <location>
        <begin position="679"/>
        <end position="702"/>
    </location>
</feature>
<feature type="region of interest" description="Disordered" evidence="16">
    <location>
        <begin position="322"/>
        <end position="387"/>
    </location>
</feature>
<dbReference type="PANTHER" id="PTHR23326">
    <property type="entry name" value="CCR4 NOT-RELATED"/>
    <property type="match status" value="1"/>
</dbReference>
<evidence type="ECO:0000256" key="12">
    <source>
        <dbReference type="ARBA" id="ARBA00023242"/>
    </source>
</evidence>
<feature type="region of interest" description="Disordered" evidence="16">
    <location>
        <begin position="435"/>
        <end position="460"/>
    </location>
</feature>
<feature type="domain" description="NOT2/NOT3/NOT5 C-terminal" evidence="18">
    <location>
        <begin position="732"/>
        <end position="857"/>
    </location>
</feature>
<reference evidence="19" key="1">
    <citation type="submission" date="2025-08" db="UniProtKB">
        <authorList>
            <consortium name="Ensembl"/>
        </authorList>
    </citation>
    <scope>IDENTIFICATION</scope>
</reference>
<evidence type="ECO:0000256" key="6">
    <source>
        <dbReference type="ARBA" id="ARBA00022491"/>
    </source>
</evidence>
<dbReference type="Gene3D" id="2.30.30.1020">
    <property type="entry name" value="CCR4-NOT complex subunit 2/3/5, C-terminal domain"/>
    <property type="match status" value="1"/>
</dbReference>
<feature type="region of interest" description="Disordered" evidence="16">
    <location>
        <begin position="211"/>
        <end position="290"/>
    </location>
</feature>
<feature type="region of interest" description="Disordered" evidence="16">
    <location>
        <begin position="520"/>
        <end position="643"/>
    </location>
</feature>
<keyword evidence="8" id="KW-0810">Translation regulation</keyword>
<evidence type="ECO:0000256" key="13">
    <source>
        <dbReference type="ARBA" id="ARBA00071433"/>
    </source>
</evidence>
<evidence type="ECO:0000256" key="14">
    <source>
        <dbReference type="ARBA" id="ARBA00083548"/>
    </source>
</evidence>
<dbReference type="Pfam" id="PF04065">
    <property type="entry name" value="Not3"/>
    <property type="match status" value="1"/>
</dbReference>
<feature type="compositionally biased region" description="Polar residues" evidence="16">
    <location>
        <begin position="563"/>
        <end position="572"/>
    </location>
</feature>
<keyword evidence="11" id="KW-0804">Transcription</keyword>
<dbReference type="Ensembl" id="ENSCCRT00020026895.1">
    <property type="protein sequence ID" value="ENSCCRP00020024529.1"/>
    <property type="gene ID" value="ENSCCRG00020011325.1"/>
</dbReference>
<evidence type="ECO:0000256" key="1">
    <source>
        <dbReference type="ARBA" id="ARBA00004123"/>
    </source>
</evidence>
<evidence type="ECO:0000313" key="19">
    <source>
        <dbReference type="Ensembl" id="ENSCCRP00020024529.1"/>
    </source>
</evidence>
<keyword evidence="4" id="KW-0217">Developmental protein</keyword>
<evidence type="ECO:0000256" key="4">
    <source>
        <dbReference type="ARBA" id="ARBA00022473"/>
    </source>
</evidence>
<keyword evidence="5" id="KW-0963">Cytoplasm</keyword>
<feature type="compositionally biased region" description="Low complexity" evidence="16">
    <location>
        <begin position="540"/>
        <end position="552"/>
    </location>
</feature>
<feature type="compositionally biased region" description="Low complexity" evidence="16">
    <location>
        <begin position="322"/>
        <end position="332"/>
    </location>
</feature>
<dbReference type="FunFam" id="2.30.30.1020:FF:000002">
    <property type="entry name" value="CCR4-NOT transcription complex subunit 3"/>
    <property type="match status" value="1"/>
</dbReference>
<evidence type="ECO:0000259" key="18">
    <source>
        <dbReference type="Pfam" id="PF04153"/>
    </source>
</evidence>
<dbReference type="GO" id="GO:0031047">
    <property type="term" value="P:regulatory ncRNA-mediated gene silencing"/>
    <property type="evidence" value="ECO:0007669"/>
    <property type="project" value="UniProtKB-KW"/>
</dbReference>
<dbReference type="GO" id="GO:2000036">
    <property type="term" value="P:regulation of stem cell population maintenance"/>
    <property type="evidence" value="ECO:0007669"/>
    <property type="project" value="UniProtKB-ARBA"/>
</dbReference>
<dbReference type="GO" id="GO:0030015">
    <property type="term" value="C:CCR4-NOT core complex"/>
    <property type="evidence" value="ECO:0007669"/>
    <property type="project" value="InterPro"/>
</dbReference>
<proteinExistence type="inferred from homology"/>
<evidence type="ECO:0000256" key="3">
    <source>
        <dbReference type="ARBA" id="ARBA00007682"/>
    </source>
</evidence>
<feature type="compositionally biased region" description="Low complexity" evidence="16">
    <location>
        <begin position="273"/>
        <end position="290"/>
    </location>
</feature>
<dbReference type="InterPro" id="IPR038635">
    <property type="entry name" value="CCR4-NOT_su2/3/5_C_sf"/>
</dbReference>
<evidence type="ECO:0000256" key="16">
    <source>
        <dbReference type="SAM" id="MobiDB-lite"/>
    </source>
</evidence>
<dbReference type="PIRSF" id="PIRSF005290">
    <property type="entry name" value="NOT_su_3_5"/>
    <property type="match status" value="1"/>
</dbReference>